<dbReference type="AlphaFoldDB" id="E3BGJ8"/>
<reference evidence="1 2" key="1">
    <citation type="journal article" date="2012" name="Int. J. Syst. Evol. Microbiol.">
        <title>Vibrio caribbeanicus sp. nov., isolated from the marine sponge Scleritoderma cyanea.</title>
        <authorList>
            <person name="Hoffmann M."/>
            <person name="Monday S.R."/>
            <person name="Allard M.W."/>
            <person name="Strain E.A."/>
            <person name="Whittaker P."/>
            <person name="Naum M."/>
            <person name="McCarthy P.J."/>
            <person name="Lopez J.V."/>
            <person name="Fischer M."/>
            <person name="Brown E.W."/>
        </authorList>
    </citation>
    <scope>NUCLEOTIDE SEQUENCE [LARGE SCALE GENOMIC DNA]</scope>
    <source>
        <strain evidence="1 2">ATCC BAA-2122</strain>
    </source>
</reference>
<dbReference type="EMBL" id="AEIU01000046">
    <property type="protein sequence ID" value="EFP97806.1"/>
    <property type="molecule type" value="Genomic_DNA"/>
</dbReference>
<proteinExistence type="predicted"/>
<sequence>MPDITIKPVQTNLTPNISPLPSNNEPSVRLTAATSNLSQSTTPSRSMNEATHSIQNLSAGDNNSAPQTVQEHRSAVRDIDFKSDFNQKLMTFSEKFDQFYSHTKDTGILKFVDKEGLIDKFFADGQLSSPPAHTTRESAAAYIESTKSLGFTSQNLPGQPIFALDGPGGEHFARHEVMHLLSAEGGMTNIANTSTNLNEAITEATTRIVEDVLGRNDDETISARKNAYPALTELILGVVNSDEKIMAGLFEGYIKDKGINELVEPMVDRWRERSDSGQITKAAHKYPARGDQNKIMTKAFTDLAGNLGGASSLEQASENFGTQNQINKMKNFIGF</sequence>
<comment type="caution">
    <text evidence="1">The sequence shown here is derived from an EMBL/GenBank/DDBJ whole genome shotgun (WGS) entry which is preliminary data.</text>
</comment>
<protein>
    <submittedName>
        <fullName evidence="1">Uncharacterized protein</fullName>
    </submittedName>
</protein>
<evidence type="ECO:0000313" key="1">
    <source>
        <dbReference type="EMBL" id="EFP97806.1"/>
    </source>
</evidence>
<dbReference type="Proteomes" id="UP000002943">
    <property type="component" value="Unassembled WGS sequence"/>
</dbReference>
<gene>
    <name evidence="1" type="ORF">VIBC2010_00884</name>
</gene>
<keyword evidence="2" id="KW-1185">Reference proteome</keyword>
<name>E3BGJ8_9VIBR</name>
<evidence type="ECO:0000313" key="2">
    <source>
        <dbReference type="Proteomes" id="UP000002943"/>
    </source>
</evidence>
<accession>E3BGJ8</accession>
<dbReference type="STRING" id="796620.VIBC2010_00884"/>
<organism evidence="1 2">
    <name type="scientific">Vibrio caribbeanicus ATCC BAA-2122</name>
    <dbReference type="NCBI Taxonomy" id="796620"/>
    <lineage>
        <taxon>Bacteria</taxon>
        <taxon>Pseudomonadati</taxon>
        <taxon>Pseudomonadota</taxon>
        <taxon>Gammaproteobacteria</taxon>
        <taxon>Vibrionales</taxon>
        <taxon>Vibrionaceae</taxon>
        <taxon>Vibrio</taxon>
    </lineage>
</organism>